<feature type="transmembrane region" description="Helical" evidence="5">
    <location>
        <begin position="247"/>
        <end position="266"/>
    </location>
</feature>
<keyword evidence="4 5" id="KW-0472">Membrane</keyword>
<dbReference type="PANTHER" id="PTHR10859">
    <property type="entry name" value="GLYCOSYL TRANSFERASE"/>
    <property type="match status" value="1"/>
</dbReference>
<dbReference type="Pfam" id="PF00535">
    <property type="entry name" value="Glycos_transf_2"/>
    <property type="match status" value="1"/>
</dbReference>
<evidence type="ECO:0000256" key="1">
    <source>
        <dbReference type="ARBA" id="ARBA00004141"/>
    </source>
</evidence>
<dbReference type="OrthoDB" id="9810303at2"/>
<evidence type="ECO:0000256" key="5">
    <source>
        <dbReference type="SAM" id="Phobius"/>
    </source>
</evidence>
<dbReference type="Pfam" id="PF04138">
    <property type="entry name" value="GtrA_DPMS_TM"/>
    <property type="match status" value="1"/>
</dbReference>
<keyword evidence="8" id="KW-0808">Transferase</keyword>
<dbReference type="InterPro" id="IPR029044">
    <property type="entry name" value="Nucleotide-diphossugar_trans"/>
</dbReference>
<dbReference type="AlphaFoldDB" id="A0A1A5YA33"/>
<keyword evidence="9" id="KW-1185">Reference proteome</keyword>
<keyword evidence="3 5" id="KW-1133">Transmembrane helix</keyword>
<evidence type="ECO:0000256" key="3">
    <source>
        <dbReference type="ARBA" id="ARBA00022989"/>
    </source>
</evidence>
<dbReference type="GO" id="GO:0016020">
    <property type="term" value="C:membrane"/>
    <property type="evidence" value="ECO:0007669"/>
    <property type="project" value="UniProtKB-SubCell"/>
</dbReference>
<proteinExistence type="predicted"/>
<dbReference type="EMBL" id="LYPA01000080">
    <property type="protein sequence ID" value="OBR62442.1"/>
    <property type="molecule type" value="Genomic_DNA"/>
</dbReference>
<keyword evidence="2 5" id="KW-0812">Transmembrane</keyword>
<dbReference type="Gene3D" id="3.90.550.10">
    <property type="entry name" value="Spore Coat Polysaccharide Biosynthesis Protein SpsA, Chain A"/>
    <property type="match status" value="1"/>
</dbReference>
<organism evidence="8 9">
    <name type="scientific">Paenibacillus oryzae</name>
    <dbReference type="NCBI Taxonomy" id="1844972"/>
    <lineage>
        <taxon>Bacteria</taxon>
        <taxon>Bacillati</taxon>
        <taxon>Bacillota</taxon>
        <taxon>Bacilli</taxon>
        <taxon>Bacillales</taxon>
        <taxon>Paenibacillaceae</taxon>
        <taxon>Paenibacillus</taxon>
    </lineage>
</organism>
<dbReference type="InterPro" id="IPR001173">
    <property type="entry name" value="Glyco_trans_2-like"/>
</dbReference>
<reference evidence="8 9" key="1">
    <citation type="submission" date="2016-05" db="EMBL/GenBank/DDBJ databases">
        <title>Paenibacillus oryzae. sp. nov., isolated from the rice root.</title>
        <authorList>
            <person name="Zhang J."/>
            <person name="Zhang X."/>
        </authorList>
    </citation>
    <scope>NUCLEOTIDE SEQUENCE [LARGE SCALE GENOMIC DNA]</scope>
    <source>
        <strain evidence="8 9">1DrF-4</strain>
    </source>
</reference>
<comment type="caution">
    <text evidence="8">The sequence shown here is derived from an EMBL/GenBank/DDBJ whole genome shotgun (WGS) entry which is preliminary data.</text>
</comment>
<gene>
    <name evidence="8" type="ORF">A7K91_02160</name>
</gene>
<accession>A0A1A5YA33</accession>
<evidence type="ECO:0000256" key="2">
    <source>
        <dbReference type="ARBA" id="ARBA00022692"/>
    </source>
</evidence>
<dbReference type="GO" id="GO:0016740">
    <property type="term" value="F:transferase activity"/>
    <property type="evidence" value="ECO:0007669"/>
    <property type="project" value="UniProtKB-KW"/>
</dbReference>
<dbReference type="PANTHER" id="PTHR10859:SF114">
    <property type="entry name" value="DOLICHOL-PHOSPHATE MANNOSYLTRANSFERASE"/>
    <property type="match status" value="1"/>
</dbReference>
<feature type="transmembrane region" description="Helical" evidence="5">
    <location>
        <begin position="287"/>
        <end position="305"/>
    </location>
</feature>
<dbReference type="CDD" id="cd04179">
    <property type="entry name" value="DPM_DPG-synthase_like"/>
    <property type="match status" value="1"/>
</dbReference>
<sequence>MYVLIPAYEPDMRMIALIESLKETNPQPGIIIVDDGSGACYEELFQTASRMGCIVLTHETNRGKGCALKTGFSYLKGIGASGEVVCADSDGQHLPKDIMRVGSCVEPDSRSMVLGGRRFSGKVPLRSRFGNSATRFVYARSTGVKIHDTQTGLRGYSTDMLDFLLEVPGERFEYEMNVLLTAAKYGYAIKEITIDTVYLNNNESSHFRPIADSASVYLPFLKFSGSSLISGAVDFVLVLLLHSLSSSLILAVWGVRCISALLNYTLNRNVVFFKESGIRHRTAFPRYALLAVLIACLNYLLLFLLYKKAGIPLPLAKILTEIPLFLLSYWSQKSFIFTLLNPNG</sequence>
<feature type="domain" description="Glycosyltransferase 2-like" evidence="6">
    <location>
        <begin position="3"/>
        <end position="162"/>
    </location>
</feature>
<dbReference type="RefSeq" id="WP_068687302.1">
    <property type="nucleotide sequence ID" value="NZ_LYPA01000080.1"/>
</dbReference>
<evidence type="ECO:0000259" key="7">
    <source>
        <dbReference type="Pfam" id="PF04138"/>
    </source>
</evidence>
<dbReference type="InterPro" id="IPR007267">
    <property type="entry name" value="GtrA_DPMS_TM"/>
</dbReference>
<evidence type="ECO:0000313" key="8">
    <source>
        <dbReference type="EMBL" id="OBR62442.1"/>
    </source>
</evidence>
<evidence type="ECO:0000256" key="4">
    <source>
        <dbReference type="ARBA" id="ARBA00023136"/>
    </source>
</evidence>
<evidence type="ECO:0000313" key="9">
    <source>
        <dbReference type="Proteomes" id="UP000092024"/>
    </source>
</evidence>
<dbReference type="Proteomes" id="UP000092024">
    <property type="component" value="Unassembled WGS sequence"/>
</dbReference>
<name>A0A1A5YA33_9BACL</name>
<feature type="domain" description="GtrA/DPMS transmembrane" evidence="7">
    <location>
        <begin position="223"/>
        <end position="337"/>
    </location>
</feature>
<dbReference type="SUPFAM" id="SSF53448">
    <property type="entry name" value="Nucleotide-diphospho-sugar transferases"/>
    <property type="match status" value="1"/>
</dbReference>
<dbReference type="STRING" id="1844972.A7K91_02160"/>
<dbReference type="GO" id="GO:0006487">
    <property type="term" value="P:protein N-linked glycosylation"/>
    <property type="evidence" value="ECO:0007669"/>
    <property type="project" value="TreeGrafter"/>
</dbReference>
<comment type="subcellular location">
    <subcellularLocation>
        <location evidence="1">Membrane</location>
        <topology evidence="1">Multi-pass membrane protein</topology>
    </subcellularLocation>
</comment>
<dbReference type="GO" id="GO:0000271">
    <property type="term" value="P:polysaccharide biosynthetic process"/>
    <property type="evidence" value="ECO:0007669"/>
    <property type="project" value="InterPro"/>
</dbReference>
<evidence type="ECO:0000259" key="6">
    <source>
        <dbReference type="Pfam" id="PF00535"/>
    </source>
</evidence>
<protein>
    <submittedName>
        <fullName evidence="8">Glycosyl transferase family 2</fullName>
    </submittedName>
</protein>